<dbReference type="AlphaFoldDB" id="A0A8J3U0W7"/>
<dbReference type="Pfam" id="PF20906">
    <property type="entry name" value="S-Me-THD_C"/>
    <property type="match status" value="1"/>
</dbReference>
<sequence length="387" mass="40547">MPIRYLGGPDVDHLARGTTLLGSGGGGQTDTAARLLRRSLAGDRIELLSCDVVPGGHVLPVGIVGAVSAFTERLPSGGEWAPVLETIVNRTGIDPAGLIAIEAGGVNGIVVFVAAAELGLPVIDADLQGRALPRLDQMSVAALGEPLTPLAIGDSGGRLLMLDSLSPQAAERIVRSALTEFGGWAAIALRPLPVALLDRLTILGTLSRALRLGARHASWAQTADPHQAAASLGGRVLVIGRVIEVVRHRAAAGFGRGSVIIRAGRDGTLVRLEMENEYLLALVDGRPVASTPDILCVLDRNSGLPISCDTVRGGAEVVALHLPGPSFWWRPEAVDAVAPRAFGLDVDPVPLRETPRETPQETARETSQERPQGTAQESLRETSREAP</sequence>
<evidence type="ECO:0000313" key="5">
    <source>
        <dbReference type="Proteomes" id="UP000622547"/>
    </source>
</evidence>
<feature type="region of interest" description="Disordered" evidence="1">
    <location>
        <begin position="346"/>
        <end position="387"/>
    </location>
</feature>
<dbReference type="SUPFAM" id="SSF160991">
    <property type="entry name" value="CV3147-like"/>
    <property type="match status" value="1"/>
</dbReference>
<dbReference type="InterPro" id="IPR024071">
    <property type="entry name" value="S-Me-THD_C_sf"/>
</dbReference>
<keyword evidence="5" id="KW-1185">Reference proteome</keyword>
<feature type="compositionally biased region" description="Basic and acidic residues" evidence="1">
    <location>
        <begin position="353"/>
        <end position="368"/>
    </location>
</feature>
<feature type="domain" description="S-Me-THD-like C-terminal" evidence="3">
    <location>
        <begin position="168"/>
        <end position="351"/>
    </location>
</feature>
<dbReference type="RefSeq" id="WP_204072272.1">
    <property type="nucleotide sequence ID" value="NZ_BAABHI010000012.1"/>
</dbReference>
<proteinExistence type="predicted"/>
<evidence type="ECO:0000256" key="1">
    <source>
        <dbReference type="SAM" id="MobiDB-lite"/>
    </source>
</evidence>
<feature type="domain" description="S-Me-THD N-terminal" evidence="2">
    <location>
        <begin position="10"/>
        <end position="163"/>
    </location>
</feature>
<gene>
    <name evidence="4" type="ORF">Pph01_15810</name>
</gene>
<evidence type="ECO:0008006" key="6">
    <source>
        <dbReference type="Google" id="ProtNLM"/>
    </source>
</evidence>
<dbReference type="InterPro" id="IPR010318">
    <property type="entry name" value="S-Me-THD_N"/>
</dbReference>
<evidence type="ECO:0000259" key="2">
    <source>
        <dbReference type="Pfam" id="PF06032"/>
    </source>
</evidence>
<evidence type="ECO:0000313" key="4">
    <source>
        <dbReference type="EMBL" id="GII36578.1"/>
    </source>
</evidence>
<dbReference type="InterPro" id="IPR048350">
    <property type="entry name" value="S-Me-THD-like_C"/>
</dbReference>
<name>A0A8J3U0W7_9ACTN</name>
<protein>
    <recommendedName>
        <fullName evidence="6">DUF917 domain-containing protein</fullName>
    </recommendedName>
</protein>
<dbReference type="Pfam" id="PF06032">
    <property type="entry name" value="S-Me-THD_N"/>
    <property type="match status" value="1"/>
</dbReference>
<accession>A0A8J3U0W7</accession>
<comment type="caution">
    <text evidence="4">The sequence shown here is derived from an EMBL/GenBank/DDBJ whole genome shotgun (WGS) entry which is preliminary data.</text>
</comment>
<dbReference type="Proteomes" id="UP000622547">
    <property type="component" value="Unassembled WGS sequence"/>
</dbReference>
<feature type="compositionally biased region" description="Basic and acidic residues" evidence="1">
    <location>
        <begin position="378"/>
        <end position="387"/>
    </location>
</feature>
<dbReference type="EMBL" id="BOOP01000004">
    <property type="protein sequence ID" value="GII36578.1"/>
    <property type="molecule type" value="Genomic_DNA"/>
</dbReference>
<reference evidence="4 5" key="1">
    <citation type="submission" date="2021-01" db="EMBL/GenBank/DDBJ databases">
        <title>Whole genome shotgun sequence of Planotetraspora phitsanulokensis NBRC 104273.</title>
        <authorList>
            <person name="Komaki H."/>
            <person name="Tamura T."/>
        </authorList>
    </citation>
    <scope>NUCLEOTIDE SEQUENCE [LARGE SCALE GENOMIC DNA]</scope>
    <source>
        <strain evidence="4 5">NBRC 104273</strain>
    </source>
</reference>
<dbReference type="Gene3D" id="3.40.1610.10">
    <property type="entry name" value="CV3147-like domain"/>
    <property type="match status" value="1"/>
</dbReference>
<organism evidence="4 5">
    <name type="scientific">Planotetraspora phitsanulokensis</name>
    <dbReference type="NCBI Taxonomy" id="575192"/>
    <lineage>
        <taxon>Bacteria</taxon>
        <taxon>Bacillati</taxon>
        <taxon>Actinomycetota</taxon>
        <taxon>Actinomycetes</taxon>
        <taxon>Streptosporangiales</taxon>
        <taxon>Streptosporangiaceae</taxon>
        <taxon>Planotetraspora</taxon>
    </lineage>
</organism>
<dbReference type="Gene3D" id="2.40.390.10">
    <property type="entry name" value="CV3147-like"/>
    <property type="match status" value="1"/>
</dbReference>
<evidence type="ECO:0000259" key="3">
    <source>
        <dbReference type="Pfam" id="PF20906"/>
    </source>
</evidence>
<dbReference type="InterPro" id="IPR027479">
    <property type="entry name" value="S-Me-THD_N_sf"/>
</dbReference>